<protein>
    <submittedName>
        <fullName evidence="4">Uncharacterized protein</fullName>
    </submittedName>
</protein>
<dbReference type="CDD" id="cd09272">
    <property type="entry name" value="RNase_HI_RT_Ty1"/>
    <property type="match status" value="1"/>
</dbReference>
<comment type="caution">
    <text evidence="4">The sequence shown here is derived from an EMBL/GenBank/DDBJ whole genome shotgun (WGS) entry which is preliminary data.</text>
</comment>
<feature type="domain" description="Retroviral polymerase SH3-like" evidence="3">
    <location>
        <begin position="460"/>
        <end position="521"/>
    </location>
</feature>
<accession>A0A6A3C8B0</accession>
<dbReference type="Proteomes" id="UP000436088">
    <property type="component" value="Unassembled WGS sequence"/>
</dbReference>
<name>A0A6A3C8B0_HIBSY</name>
<feature type="region of interest" description="Disordered" evidence="1">
    <location>
        <begin position="181"/>
        <end position="234"/>
    </location>
</feature>
<feature type="compositionally biased region" description="Polar residues" evidence="1">
    <location>
        <begin position="216"/>
        <end position="232"/>
    </location>
</feature>
<organism evidence="4 5">
    <name type="scientific">Hibiscus syriacus</name>
    <name type="common">Rose of Sharon</name>
    <dbReference type="NCBI Taxonomy" id="106335"/>
    <lineage>
        <taxon>Eukaryota</taxon>
        <taxon>Viridiplantae</taxon>
        <taxon>Streptophyta</taxon>
        <taxon>Embryophyta</taxon>
        <taxon>Tracheophyta</taxon>
        <taxon>Spermatophyta</taxon>
        <taxon>Magnoliopsida</taxon>
        <taxon>eudicotyledons</taxon>
        <taxon>Gunneridae</taxon>
        <taxon>Pentapetalae</taxon>
        <taxon>rosids</taxon>
        <taxon>malvids</taxon>
        <taxon>Malvales</taxon>
        <taxon>Malvaceae</taxon>
        <taxon>Malvoideae</taxon>
        <taxon>Hibiscus</taxon>
    </lineage>
</organism>
<dbReference type="Pfam" id="PF07727">
    <property type="entry name" value="RVT_2"/>
    <property type="match status" value="1"/>
</dbReference>
<evidence type="ECO:0000259" key="2">
    <source>
        <dbReference type="Pfam" id="PF07727"/>
    </source>
</evidence>
<gene>
    <name evidence="4" type="ORF">F3Y22_tig00009024pilonHSYRG00010</name>
</gene>
<evidence type="ECO:0000259" key="3">
    <source>
        <dbReference type="Pfam" id="PF25597"/>
    </source>
</evidence>
<dbReference type="InterPro" id="IPR057670">
    <property type="entry name" value="SH3_retrovirus"/>
</dbReference>
<dbReference type="PANTHER" id="PTHR47481:SF10">
    <property type="entry name" value="COPIA-LIKE POLYPROTEIN_RETROTRANSPOSON"/>
    <property type="match status" value="1"/>
</dbReference>
<proteinExistence type="predicted"/>
<evidence type="ECO:0000313" key="4">
    <source>
        <dbReference type="EMBL" id="KAE8724984.1"/>
    </source>
</evidence>
<dbReference type="AlphaFoldDB" id="A0A6A3C8B0"/>
<feature type="domain" description="Reverse transcriptase Ty1/copia-type" evidence="2">
    <location>
        <begin position="672"/>
        <end position="762"/>
    </location>
</feature>
<evidence type="ECO:0000313" key="5">
    <source>
        <dbReference type="Proteomes" id="UP000436088"/>
    </source>
</evidence>
<dbReference type="SUPFAM" id="SSF56672">
    <property type="entry name" value="DNA/RNA polymerases"/>
    <property type="match status" value="1"/>
</dbReference>
<dbReference type="EMBL" id="VEPZ02000434">
    <property type="protein sequence ID" value="KAE8724984.1"/>
    <property type="molecule type" value="Genomic_DNA"/>
</dbReference>
<dbReference type="InterPro" id="IPR013103">
    <property type="entry name" value="RVT_2"/>
</dbReference>
<keyword evidence="5" id="KW-1185">Reference proteome</keyword>
<sequence length="984" mass="109208">MNSPRNSSSFPSILSSIQHIPKHDIIKLVENTYLLWKHQVPLILDGYGLMKYISSDSVVPSEWITNDSGQVEENPTFVVSRQQDKLLASWLLTTISVDVLPHLTGLISSLTIWNAIARLFGAKSSAKITALRHSLHSQRKVGLSEQISVVLAGLSMEFESIIAIASPNMVVHSSDTRASDVPVKVSTDEEITEKQSSQVRGHQGNSYRGRGRGCFNGSNRPQDFTGVTNSESLHNDDVKKSLSTNADNLSSHSFSPRMQAYTHYMPSPYPTGFMYPSTLYPGTYATFTSLPVDTRFSNSLQNVSSPAFVSTLPAASSNVSSQSTPTNAIWYPVTGATLHVSNDLSVFDSGSTYTGNNTLLMGNGKGVSIAHIGQVLEFHPFECFVKDAQTQSILLRGKLTDEGLYQLLPSVEKEPRCLVNNVSRSQALLDLWHKRLDDKSPFEKLYQVLHDYSDLRIFGCACFPFLRPFNKHKLEFRSQQCVFLGYSSSHKGYKCLDENGRIFISRHVVFDEAIFPYNAKSNTANGISNRVLHEDLSTPNGVTSQRLTNTSSNHLIDNTAELPTAGSEPCTTELSTTASESDSCEELPEPTVSLDTTHVPSDVTLNVHPMVTRSKSGIWKPKLFQIACFDKEPHNIKEAFMSPHWKAATQKEYDALIQNKTWSLIPLPANMRAVPVVDFHEVFNPVVKPSTIHVILSLALTHGWMLRQVDINNAFLNVILTEEVYMLQPPGYELKNENTVCRLHKVIYGLKQALRAWFERLQVQTVINKLNKQFSLKDLGSLSYFLGVEVCYEAGGIVLSQRKYIMDLLQCSGFAGVRSLPTSMVTIDFGLCFSPSSKLTLTGFADANWGSYVDGRRSTFGYCVYFSGNLVSWSSHKQQVVARSTAEAEYRSVACVAADMRWLQSLLSELHVVLHGTPTLWCDNSSFVVVHEVPAIEQVADIFTKPLSAPLFLKHRLRLLIVQLKDKSLASELCSASASGSVDE</sequence>
<evidence type="ECO:0000256" key="1">
    <source>
        <dbReference type="SAM" id="MobiDB-lite"/>
    </source>
</evidence>
<reference evidence="4" key="1">
    <citation type="submission" date="2019-09" db="EMBL/GenBank/DDBJ databases">
        <title>Draft genome information of white flower Hibiscus syriacus.</title>
        <authorList>
            <person name="Kim Y.-M."/>
        </authorList>
    </citation>
    <scope>NUCLEOTIDE SEQUENCE [LARGE SCALE GENOMIC DNA]</scope>
    <source>
        <strain evidence="4">YM2019G1</strain>
    </source>
</reference>
<dbReference type="Pfam" id="PF25597">
    <property type="entry name" value="SH3_retrovirus"/>
    <property type="match status" value="1"/>
</dbReference>
<dbReference type="InterPro" id="IPR043502">
    <property type="entry name" value="DNA/RNA_pol_sf"/>
</dbReference>
<feature type="compositionally biased region" description="Polar residues" evidence="1">
    <location>
        <begin position="194"/>
        <end position="206"/>
    </location>
</feature>
<dbReference type="PANTHER" id="PTHR47481">
    <property type="match status" value="1"/>
</dbReference>